<comment type="caution">
    <text evidence="7">The sequence shown here is derived from an EMBL/GenBank/DDBJ whole genome shotgun (WGS) entry which is preliminary data.</text>
</comment>
<dbReference type="Pfam" id="PF05105">
    <property type="entry name" value="Phage_holin_4_1"/>
    <property type="match status" value="1"/>
</dbReference>
<dbReference type="RefSeq" id="WP_217064938.1">
    <property type="nucleotide sequence ID" value="NZ_JAHQCS010000057.1"/>
</dbReference>
<evidence type="ECO:0000256" key="2">
    <source>
        <dbReference type="ARBA" id="ARBA00022692"/>
    </source>
</evidence>
<feature type="transmembrane region" description="Helical" evidence="6">
    <location>
        <begin position="30"/>
        <end position="48"/>
    </location>
</feature>
<evidence type="ECO:0000256" key="3">
    <source>
        <dbReference type="ARBA" id="ARBA00022989"/>
    </source>
</evidence>
<comment type="subcellular location">
    <subcellularLocation>
        <location evidence="1">Membrane</location>
        <topology evidence="1">Multi-pass membrane protein</topology>
    </subcellularLocation>
</comment>
<evidence type="ECO:0000256" key="4">
    <source>
        <dbReference type="ARBA" id="ARBA00023136"/>
    </source>
</evidence>
<reference evidence="7 8" key="1">
    <citation type="submission" date="2021-06" db="EMBL/GenBank/DDBJ databases">
        <title>Bacillus sp. RD4P76, an endophyte from a halophyte.</title>
        <authorList>
            <person name="Sun J.-Q."/>
        </authorList>
    </citation>
    <scope>NUCLEOTIDE SEQUENCE [LARGE SCALE GENOMIC DNA]</scope>
    <source>
        <strain evidence="7 8">CGMCC 1.15917</strain>
    </source>
</reference>
<keyword evidence="2 6" id="KW-0812">Transmembrane</keyword>
<gene>
    <name evidence="7" type="ORF">KS419_04760</name>
</gene>
<organism evidence="7 8">
    <name type="scientific">Evansella tamaricis</name>
    <dbReference type="NCBI Taxonomy" id="2069301"/>
    <lineage>
        <taxon>Bacteria</taxon>
        <taxon>Bacillati</taxon>
        <taxon>Bacillota</taxon>
        <taxon>Bacilli</taxon>
        <taxon>Bacillales</taxon>
        <taxon>Bacillaceae</taxon>
        <taxon>Evansella</taxon>
    </lineage>
</organism>
<evidence type="ECO:0000256" key="5">
    <source>
        <dbReference type="ARBA" id="ARBA00023600"/>
    </source>
</evidence>
<evidence type="ECO:0000256" key="1">
    <source>
        <dbReference type="ARBA" id="ARBA00004141"/>
    </source>
</evidence>
<dbReference type="InterPro" id="IPR006480">
    <property type="entry name" value="Phage_holin_4_1"/>
</dbReference>
<keyword evidence="8" id="KW-1185">Reference proteome</keyword>
<keyword evidence="3 6" id="KW-1133">Transmembrane helix</keyword>
<proteinExistence type="inferred from homology"/>
<evidence type="ECO:0000313" key="7">
    <source>
        <dbReference type="EMBL" id="MBU9711047.1"/>
    </source>
</evidence>
<feature type="transmembrane region" description="Helical" evidence="6">
    <location>
        <begin position="5"/>
        <end position="24"/>
    </location>
</feature>
<name>A0ABS6JBJ3_9BACI</name>
<protein>
    <submittedName>
        <fullName evidence="7">Phage holin family protein</fullName>
    </submittedName>
</protein>
<dbReference type="Proteomes" id="UP000784880">
    <property type="component" value="Unassembled WGS sequence"/>
</dbReference>
<dbReference type="NCBIfam" id="TIGR01593">
    <property type="entry name" value="holin_tox_secr"/>
    <property type="match status" value="1"/>
</dbReference>
<accession>A0ABS6JBJ3</accession>
<dbReference type="EMBL" id="JAHQCS010000057">
    <property type="protein sequence ID" value="MBU9711047.1"/>
    <property type="molecule type" value="Genomic_DNA"/>
</dbReference>
<evidence type="ECO:0000313" key="8">
    <source>
        <dbReference type="Proteomes" id="UP000784880"/>
    </source>
</evidence>
<comment type="similarity">
    <text evidence="5">Belongs to the bacteriophage holin family. Cp-1 holin subfamily.</text>
</comment>
<sequence>MLETIIKFVVAGAAALVTFMFGGWSHLLGLLLAFVVLDYVTGLIAAYVKGALKSEIGLKGIAKKIFIFAIVSVAHLIDQALGQEQIIFSAAVFFYIANEILSITENAGKAGIPVPEQIKRGVEILKGEKNHE</sequence>
<evidence type="ECO:0000256" key="6">
    <source>
        <dbReference type="SAM" id="Phobius"/>
    </source>
</evidence>
<keyword evidence="4 6" id="KW-0472">Membrane</keyword>